<dbReference type="Gene3D" id="2.140.10.30">
    <property type="entry name" value="Dipeptidylpeptidase IV, N-terminal domain"/>
    <property type="match status" value="1"/>
</dbReference>
<name>A0A0A2EK61_PORCN</name>
<reference evidence="4 5" key="1">
    <citation type="submission" date="2014-08" db="EMBL/GenBank/DDBJ databases">
        <title>Porphyromonas cangingivalis strain:COT-109_OH1386 Genome sequencing.</title>
        <authorList>
            <person name="Wallis C."/>
            <person name="Deusch O."/>
            <person name="O'Flynn C."/>
            <person name="Davis I."/>
            <person name="Jospin G."/>
            <person name="Darling A.E."/>
            <person name="Coil D.A."/>
            <person name="Alexiev A."/>
            <person name="Horsfall A."/>
            <person name="Kirkwood N."/>
            <person name="Harris S."/>
            <person name="Eisen J.A."/>
        </authorList>
    </citation>
    <scope>NUCLEOTIDE SEQUENCE [LARGE SCALE GENOMIC DNA]</scope>
    <source>
        <strain evidence="5">COT-109 OH1386</strain>
    </source>
</reference>
<dbReference type="eggNOG" id="COG1506">
    <property type="taxonomic scope" value="Bacteria"/>
</dbReference>
<accession>A0A0A2EK61</accession>
<keyword evidence="1" id="KW-0732">Signal</keyword>
<dbReference type="RefSeq" id="WP_036852340.1">
    <property type="nucleotide sequence ID" value="NZ_JQJD01000051.1"/>
</dbReference>
<dbReference type="STRING" id="36874.HQ34_00180"/>
<dbReference type="PANTHER" id="PTHR11731:SF193">
    <property type="entry name" value="DIPEPTIDYL PEPTIDASE 9"/>
    <property type="match status" value="1"/>
</dbReference>
<dbReference type="EMBL" id="JQJD01000051">
    <property type="protein sequence ID" value="KGN79246.1"/>
    <property type="molecule type" value="Genomic_DNA"/>
</dbReference>
<feature type="domain" description="Dipeptidylpeptidase IV N-terminal" evidence="3">
    <location>
        <begin position="115"/>
        <end position="435"/>
    </location>
</feature>
<dbReference type="InterPro" id="IPR001375">
    <property type="entry name" value="Peptidase_S9_cat"/>
</dbReference>
<sequence>MKITSKRMLVAAALVFAVGVSSALAQEKKDLTLDDVIAGGKGYAEKAPRMMQVTGVTDLGAVVRKGNTYFLIDKAGKEHDLLSLDAWRAFAGADEKGLPSLSMNADNDVLVAESAKGLFVFDGRTKTFVQKYKFDHAKFATTDLTVKGKRIALMDGKNISILDAEGNMETLTTDGTDDVVYGTPAHRNEFNTDRGTLWSPSGRYLAYYRIDRTDVEAYPIVDMNAPIAKLVHYKYPMAGRNSERVSVHIYDTQTKTTQVVKSDWPSEAYFTNWAWSPDEKLFYIDEVARSQKEGRLVSYSPSTGERVGVVMTESHDKYVEPSAPLQFVPGRPHLFIRTSRVEGYNHIYLHNIQGKKVRQLTSGDWEVKALIGMDAKGKYVYYVSNEGYHMGQALWRVSTSGGKRECLTPGKGFHLTMISPDKSLVIDNFSNINTPGELSLITTTGKVKSRTLDTAKNLFEGYNVPTVELGTIKAADGKTDLYYKMTRPAKLEAGKKYPVVVYVYAGPHAQLVTDSWRSLRMTWDNYMAQQGYIVFTVDSRGSANRGMGFESVIHRQLGTPEMADQMKGVEFLKSLPYVDADRIGVHGWSFGGFMTTNLMLTHSDVFKVGVAGGPVMDWSFYEIMYGERYMDTPQDNPEGYAASNLISRAGDLKGRLLLIHGDIDPVVVWQHSLLFVKAAVTAGTMPDYMVYPGHEHNVRGGERVHLYKTITRYFTDHL</sequence>
<feature type="domain" description="Peptidase S9 prolyl oligopeptidase catalytic" evidence="2">
    <location>
        <begin position="526"/>
        <end position="718"/>
    </location>
</feature>
<dbReference type="Pfam" id="PF00326">
    <property type="entry name" value="Peptidase_S9"/>
    <property type="match status" value="1"/>
</dbReference>
<gene>
    <name evidence="4" type="ORF">HQ35_08050</name>
</gene>
<evidence type="ECO:0000259" key="3">
    <source>
        <dbReference type="Pfam" id="PF00930"/>
    </source>
</evidence>
<feature type="chain" id="PRO_5001987039" evidence="1">
    <location>
        <begin position="26"/>
        <end position="718"/>
    </location>
</feature>
<dbReference type="GO" id="GO:0006508">
    <property type="term" value="P:proteolysis"/>
    <property type="evidence" value="ECO:0007669"/>
    <property type="project" value="InterPro"/>
</dbReference>
<dbReference type="GO" id="GO:0008239">
    <property type="term" value="F:dipeptidyl-peptidase activity"/>
    <property type="evidence" value="ECO:0007669"/>
    <property type="project" value="TreeGrafter"/>
</dbReference>
<dbReference type="GO" id="GO:0008236">
    <property type="term" value="F:serine-type peptidase activity"/>
    <property type="evidence" value="ECO:0007669"/>
    <property type="project" value="InterPro"/>
</dbReference>
<dbReference type="AlphaFoldDB" id="A0A0A2EK61"/>
<evidence type="ECO:0000313" key="5">
    <source>
        <dbReference type="Proteomes" id="UP000030125"/>
    </source>
</evidence>
<feature type="signal peptide" evidence="1">
    <location>
        <begin position="1"/>
        <end position="25"/>
    </location>
</feature>
<dbReference type="Pfam" id="PF00930">
    <property type="entry name" value="DPPIV_N"/>
    <property type="match status" value="1"/>
</dbReference>
<dbReference type="PANTHER" id="PTHR11731">
    <property type="entry name" value="PROTEASE FAMILY S9B,C DIPEPTIDYL-PEPTIDASE IV-RELATED"/>
    <property type="match status" value="1"/>
</dbReference>
<evidence type="ECO:0000313" key="4">
    <source>
        <dbReference type="EMBL" id="KGN79246.1"/>
    </source>
</evidence>
<dbReference type="InterPro" id="IPR029058">
    <property type="entry name" value="AB_hydrolase_fold"/>
</dbReference>
<evidence type="ECO:0000259" key="2">
    <source>
        <dbReference type="Pfam" id="PF00326"/>
    </source>
</evidence>
<dbReference type="SUPFAM" id="SSF82171">
    <property type="entry name" value="DPP6 N-terminal domain-like"/>
    <property type="match status" value="1"/>
</dbReference>
<evidence type="ECO:0000256" key="1">
    <source>
        <dbReference type="SAM" id="SignalP"/>
    </source>
</evidence>
<protein>
    <submittedName>
        <fullName evidence="4">Peptidase S9</fullName>
    </submittedName>
</protein>
<dbReference type="SUPFAM" id="SSF53474">
    <property type="entry name" value="alpha/beta-Hydrolases"/>
    <property type="match status" value="1"/>
</dbReference>
<dbReference type="Gene3D" id="3.40.50.1820">
    <property type="entry name" value="alpha/beta hydrolase"/>
    <property type="match status" value="1"/>
</dbReference>
<keyword evidence="5" id="KW-1185">Reference proteome</keyword>
<dbReference type="Proteomes" id="UP000030125">
    <property type="component" value="Unassembled WGS sequence"/>
</dbReference>
<dbReference type="InterPro" id="IPR002469">
    <property type="entry name" value="Peptidase_S9B_N"/>
</dbReference>
<comment type="caution">
    <text evidence="4">The sequence shown here is derived from an EMBL/GenBank/DDBJ whole genome shotgun (WGS) entry which is preliminary data.</text>
</comment>
<proteinExistence type="predicted"/>
<dbReference type="InterPro" id="IPR050278">
    <property type="entry name" value="Serine_Prot_S9B/DPPIV"/>
</dbReference>
<organism evidence="4 5">
    <name type="scientific">Porphyromonas cangingivalis</name>
    <dbReference type="NCBI Taxonomy" id="36874"/>
    <lineage>
        <taxon>Bacteria</taxon>
        <taxon>Pseudomonadati</taxon>
        <taxon>Bacteroidota</taxon>
        <taxon>Bacteroidia</taxon>
        <taxon>Bacteroidales</taxon>
        <taxon>Porphyromonadaceae</taxon>
        <taxon>Porphyromonas</taxon>
    </lineage>
</organism>